<keyword evidence="6 7" id="KW-0472">Membrane</keyword>
<dbReference type="InterPro" id="IPR050366">
    <property type="entry name" value="BP-dependent_transpt_permease"/>
</dbReference>
<comment type="subcellular location">
    <subcellularLocation>
        <location evidence="1">Cell membrane</location>
        <topology evidence="1">Multi-pass membrane protein</topology>
    </subcellularLocation>
</comment>
<evidence type="ECO:0000256" key="7">
    <source>
        <dbReference type="SAM" id="Phobius"/>
    </source>
</evidence>
<evidence type="ECO:0000256" key="4">
    <source>
        <dbReference type="ARBA" id="ARBA00022692"/>
    </source>
</evidence>
<feature type="transmembrane region" description="Helical" evidence="7">
    <location>
        <begin position="251"/>
        <end position="275"/>
    </location>
</feature>
<protein>
    <recommendedName>
        <fullName evidence="8">ABC transmembrane type-1 domain-containing protein</fullName>
    </recommendedName>
</protein>
<dbReference type="Pfam" id="PF12911">
    <property type="entry name" value="OppC_N"/>
    <property type="match status" value="1"/>
</dbReference>
<dbReference type="InterPro" id="IPR035906">
    <property type="entry name" value="MetI-like_sf"/>
</dbReference>
<feature type="transmembrane region" description="Helical" evidence="7">
    <location>
        <begin position="85"/>
        <end position="109"/>
    </location>
</feature>
<dbReference type="AlphaFoldDB" id="A0A381VT62"/>
<keyword evidence="3" id="KW-1003">Cell membrane</keyword>
<keyword evidence="5 7" id="KW-1133">Transmembrane helix</keyword>
<name>A0A381VT62_9ZZZZ</name>
<dbReference type="PANTHER" id="PTHR43386">
    <property type="entry name" value="OLIGOPEPTIDE TRANSPORT SYSTEM PERMEASE PROTEIN APPC"/>
    <property type="match status" value="1"/>
</dbReference>
<organism evidence="9">
    <name type="scientific">marine metagenome</name>
    <dbReference type="NCBI Taxonomy" id="408172"/>
    <lineage>
        <taxon>unclassified sequences</taxon>
        <taxon>metagenomes</taxon>
        <taxon>ecological metagenomes</taxon>
    </lineage>
</organism>
<dbReference type="InterPro" id="IPR025966">
    <property type="entry name" value="OppC_N"/>
</dbReference>
<keyword evidence="2" id="KW-0813">Transport</keyword>
<dbReference type="GO" id="GO:0071916">
    <property type="term" value="F:dipeptide transmembrane transporter activity"/>
    <property type="evidence" value="ECO:0007669"/>
    <property type="project" value="TreeGrafter"/>
</dbReference>
<feature type="transmembrane region" description="Helical" evidence="7">
    <location>
        <begin position="145"/>
        <end position="163"/>
    </location>
</feature>
<evidence type="ECO:0000256" key="3">
    <source>
        <dbReference type="ARBA" id="ARBA00022475"/>
    </source>
</evidence>
<dbReference type="CDD" id="cd06261">
    <property type="entry name" value="TM_PBP2"/>
    <property type="match status" value="1"/>
</dbReference>
<dbReference type="SUPFAM" id="SSF161098">
    <property type="entry name" value="MetI-like"/>
    <property type="match status" value="1"/>
</dbReference>
<dbReference type="InterPro" id="IPR000515">
    <property type="entry name" value="MetI-like"/>
</dbReference>
<evidence type="ECO:0000256" key="5">
    <source>
        <dbReference type="ARBA" id="ARBA00022989"/>
    </source>
</evidence>
<evidence type="ECO:0000256" key="1">
    <source>
        <dbReference type="ARBA" id="ARBA00004651"/>
    </source>
</evidence>
<feature type="domain" description="ABC transmembrane type-1" evidence="8">
    <location>
        <begin position="81"/>
        <end position="272"/>
    </location>
</feature>
<feature type="transmembrane region" description="Helical" evidence="7">
    <location>
        <begin position="23"/>
        <end position="43"/>
    </location>
</feature>
<dbReference type="PANTHER" id="PTHR43386:SF1">
    <property type="entry name" value="D,D-DIPEPTIDE TRANSPORT SYSTEM PERMEASE PROTEIN DDPC-RELATED"/>
    <property type="match status" value="1"/>
</dbReference>
<evidence type="ECO:0000313" key="9">
    <source>
        <dbReference type="EMBL" id="SVA43490.1"/>
    </source>
</evidence>
<proteinExistence type="predicted"/>
<dbReference type="Gene3D" id="1.10.3720.10">
    <property type="entry name" value="MetI-like"/>
    <property type="match status" value="1"/>
</dbReference>
<dbReference type="PROSITE" id="PS50928">
    <property type="entry name" value="ABC_TM1"/>
    <property type="match status" value="1"/>
</dbReference>
<dbReference type="EMBL" id="UINC01009710">
    <property type="protein sequence ID" value="SVA43490.1"/>
    <property type="molecule type" value="Genomic_DNA"/>
</dbReference>
<reference evidence="9" key="1">
    <citation type="submission" date="2018-05" db="EMBL/GenBank/DDBJ databases">
        <authorList>
            <person name="Lanie J.A."/>
            <person name="Ng W.-L."/>
            <person name="Kazmierczak K.M."/>
            <person name="Andrzejewski T.M."/>
            <person name="Davidsen T.M."/>
            <person name="Wayne K.J."/>
            <person name="Tettelin H."/>
            <person name="Glass J.I."/>
            <person name="Rusch D."/>
            <person name="Podicherti R."/>
            <person name="Tsui H.-C.T."/>
            <person name="Winkler M.E."/>
        </authorList>
    </citation>
    <scope>NUCLEOTIDE SEQUENCE</scope>
</reference>
<keyword evidence="4 7" id="KW-0812">Transmembrane</keyword>
<evidence type="ECO:0000256" key="6">
    <source>
        <dbReference type="ARBA" id="ARBA00023136"/>
    </source>
</evidence>
<dbReference type="Pfam" id="PF00528">
    <property type="entry name" value="BPD_transp_1"/>
    <property type="match status" value="1"/>
</dbReference>
<gene>
    <name evidence="9" type="ORF">METZ01_LOCUS96344</name>
</gene>
<feature type="transmembrane region" description="Helical" evidence="7">
    <location>
        <begin position="198"/>
        <end position="220"/>
    </location>
</feature>
<dbReference type="GO" id="GO:0005886">
    <property type="term" value="C:plasma membrane"/>
    <property type="evidence" value="ECO:0007669"/>
    <property type="project" value="UniProtKB-SubCell"/>
</dbReference>
<accession>A0A381VT62</accession>
<evidence type="ECO:0000259" key="8">
    <source>
        <dbReference type="PROSITE" id="PS50928"/>
    </source>
</evidence>
<sequence>MKRQIHDSIFVRWINGILRNRKALTGAGIIFFFIFLAALGPFITQDPTAFLSTPLTPPSGENWLGTNGQGQDVLAQTISGARQTLLVGFTVGILVVLIGALIGGISGYYGGRIDDLLSLLINIFLVMPGLPLMVILASWLPPGPATLTGVLVLTGWAWNARVIRSQMMTFRSRDFVSAAIVSGERNIRIIIVEIMPRMLSLLASSFIGASIYAIGAQVGLEFLGLGDVSTVTWGTNLYWASNDMALLTGSWWTFVPTGLSIAIVSFALTLINFGIDEVTNPRLISERVWRENIPKDSVVNGITPVVKTYE</sequence>
<feature type="transmembrane region" description="Helical" evidence="7">
    <location>
        <begin position="116"/>
        <end position="139"/>
    </location>
</feature>
<evidence type="ECO:0000256" key="2">
    <source>
        <dbReference type="ARBA" id="ARBA00022448"/>
    </source>
</evidence>